<dbReference type="InParanoid" id="A9WHV9"/>
<dbReference type="eggNOG" id="COG3103">
    <property type="taxonomic scope" value="Bacteria"/>
</dbReference>
<dbReference type="EMBL" id="CP000909">
    <property type="protein sequence ID" value="ABY34227.1"/>
    <property type="molecule type" value="Genomic_DNA"/>
</dbReference>
<dbReference type="Proteomes" id="UP000002008">
    <property type="component" value="Chromosome"/>
</dbReference>
<dbReference type="KEGG" id="cau:Caur_0995"/>
<evidence type="ECO:0000313" key="4">
    <source>
        <dbReference type="Proteomes" id="UP000002008"/>
    </source>
</evidence>
<evidence type="ECO:0000313" key="3">
    <source>
        <dbReference type="EMBL" id="ABY34227.1"/>
    </source>
</evidence>
<dbReference type="PATRIC" id="fig|324602.8.peg.1134"/>
<dbReference type="AlphaFoldDB" id="A9WHV9"/>
<evidence type="ECO:0000256" key="1">
    <source>
        <dbReference type="SAM" id="MobiDB-lite"/>
    </source>
</evidence>
<reference evidence="4" key="1">
    <citation type="journal article" date="2011" name="BMC Genomics">
        <title>Complete genome sequence of the filamentous anoxygenic phototrophic bacterium Chloroflexus aurantiacus.</title>
        <authorList>
            <person name="Tang K.H."/>
            <person name="Barry K."/>
            <person name="Chertkov O."/>
            <person name="Dalin E."/>
            <person name="Han C.S."/>
            <person name="Hauser L.J."/>
            <person name="Honchak B.M."/>
            <person name="Karbach L.E."/>
            <person name="Land M.L."/>
            <person name="Lapidus A."/>
            <person name="Larimer F.W."/>
            <person name="Mikhailova N."/>
            <person name="Pitluck S."/>
            <person name="Pierson B.K."/>
            <person name="Blankenship R.E."/>
        </authorList>
    </citation>
    <scope>NUCLEOTIDE SEQUENCE [LARGE SCALE GENOMIC DNA]</scope>
    <source>
        <strain evidence="4">ATCC 29366 / DSM 635 / J-10-fl</strain>
    </source>
</reference>
<dbReference type="RefSeq" id="WP_012256883.1">
    <property type="nucleotide sequence ID" value="NC_010175.1"/>
</dbReference>
<name>A9WHV9_CHLAA</name>
<dbReference type="SMART" id="SM00287">
    <property type="entry name" value="SH3b"/>
    <property type="match status" value="1"/>
</dbReference>
<dbReference type="Gene3D" id="2.30.30.40">
    <property type="entry name" value="SH3 Domains"/>
    <property type="match status" value="1"/>
</dbReference>
<dbReference type="HOGENOM" id="CLU_1329973_0_0_0"/>
<feature type="compositionally biased region" description="Basic and acidic residues" evidence="1">
    <location>
        <begin position="1"/>
        <end position="13"/>
    </location>
</feature>
<dbReference type="STRING" id="324602.Caur_0995"/>
<dbReference type="PROSITE" id="PS51781">
    <property type="entry name" value="SH3B"/>
    <property type="match status" value="1"/>
</dbReference>
<keyword evidence="4" id="KW-1185">Reference proteome</keyword>
<sequence length="204" mass="20951">MINYGSKKDEGEAGKGVGEALRSMSDQIGRQAQEIKRLQEALEAAQQDAAAAEQARKALAEAEARLAQMEAELKRLRDQQATASTGGKTVSPTASATDIGGAIGALGSSGVVKIGPSTPAATPTTGGLQVGGVAYVQKAGGKNLRLRSAPGLDSTVLDGLPPGTQLTLLAGPQEKDGYPWWQIRTTDGREGWVAGTELVTSPEG</sequence>
<dbReference type="InterPro" id="IPR003646">
    <property type="entry name" value="SH3-like_bac-type"/>
</dbReference>
<evidence type="ECO:0000259" key="2">
    <source>
        <dbReference type="PROSITE" id="PS51781"/>
    </source>
</evidence>
<feature type="region of interest" description="Disordered" evidence="1">
    <location>
        <begin position="1"/>
        <end position="29"/>
    </location>
</feature>
<dbReference type="EnsemblBacteria" id="ABY34227">
    <property type="protein sequence ID" value="ABY34227"/>
    <property type="gene ID" value="Caur_0995"/>
</dbReference>
<gene>
    <name evidence="3" type="ordered locus">Caur_0995</name>
</gene>
<feature type="domain" description="SH3b" evidence="2">
    <location>
        <begin position="131"/>
        <end position="202"/>
    </location>
</feature>
<accession>A9WHV9</accession>
<dbReference type="Pfam" id="PF08239">
    <property type="entry name" value="SH3_3"/>
    <property type="match status" value="1"/>
</dbReference>
<proteinExistence type="predicted"/>
<protein>
    <submittedName>
        <fullName evidence="3">SH3 type 3 domain protein</fullName>
    </submittedName>
</protein>
<organism evidence="3 4">
    <name type="scientific">Chloroflexus aurantiacus (strain ATCC 29366 / DSM 635 / J-10-fl)</name>
    <dbReference type="NCBI Taxonomy" id="324602"/>
    <lineage>
        <taxon>Bacteria</taxon>
        <taxon>Bacillati</taxon>
        <taxon>Chloroflexota</taxon>
        <taxon>Chloroflexia</taxon>
        <taxon>Chloroflexales</taxon>
        <taxon>Chloroflexineae</taxon>
        <taxon>Chloroflexaceae</taxon>
        <taxon>Chloroflexus</taxon>
    </lineage>
</organism>